<accession>A0ABP1E288</accession>
<evidence type="ECO:0000313" key="2">
    <source>
        <dbReference type="EMBL" id="CAL1713498.1"/>
    </source>
</evidence>
<gene>
    <name evidence="2" type="ORF">GFSPODELE1_LOCUS9338</name>
</gene>
<reference evidence="3" key="1">
    <citation type="submission" date="2024-04" db="EMBL/GenBank/DDBJ databases">
        <authorList>
            <person name="Shaw F."/>
            <person name="Minotto A."/>
        </authorList>
    </citation>
    <scope>NUCLEOTIDE SEQUENCE [LARGE SCALE GENOMIC DNA]</scope>
</reference>
<name>A0ABP1E288_9APHY</name>
<feature type="region of interest" description="Disordered" evidence="1">
    <location>
        <begin position="1"/>
        <end position="78"/>
    </location>
</feature>
<dbReference type="EMBL" id="OZ037950">
    <property type="protein sequence ID" value="CAL1713498.1"/>
    <property type="molecule type" value="Genomic_DNA"/>
</dbReference>
<sequence length="78" mass="8356">MSAVVTPILNTPKCTPSEPGPVPKTKEHMGVGINLPKERADPDDLPLAKRGDERETYSPTGKGHADAEVISPFADTEF</sequence>
<keyword evidence="3" id="KW-1185">Reference proteome</keyword>
<evidence type="ECO:0000256" key="1">
    <source>
        <dbReference type="SAM" id="MobiDB-lite"/>
    </source>
</evidence>
<proteinExistence type="predicted"/>
<dbReference type="Proteomes" id="UP001497453">
    <property type="component" value="Chromosome 7"/>
</dbReference>
<organism evidence="2 3">
    <name type="scientific">Somion occarium</name>
    <dbReference type="NCBI Taxonomy" id="3059160"/>
    <lineage>
        <taxon>Eukaryota</taxon>
        <taxon>Fungi</taxon>
        <taxon>Dikarya</taxon>
        <taxon>Basidiomycota</taxon>
        <taxon>Agaricomycotina</taxon>
        <taxon>Agaricomycetes</taxon>
        <taxon>Polyporales</taxon>
        <taxon>Cerrenaceae</taxon>
        <taxon>Somion</taxon>
    </lineage>
</organism>
<protein>
    <submittedName>
        <fullName evidence="2">Uncharacterized protein</fullName>
    </submittedName>
</protein>
<evidence type="ECO:0000313" key="3">
    <source>
        <dbReference type="Proteomes" id="UP001497453"/>
    </source>
</evidence>
<feature type="compositionally biased region" description="Basic and acidic residues" evidence="1">
    <location>
        <begin position="36"/>
        <end position="56"/>
    </location>
</feature>